<protein>
    <submittedName>
        <fullName evidence="3">Cell division protein FtsB</fullName>
    </submittedName>
</protein>
<gene>
    <name evidence="3" type="ORF">SAMN04488554_3898</name>
</gene>
<dbReference type="Proteomes" id="UP000199220">
    <property type="component" value="Unassembled WGS sequence"/>
</dbReference>
<feature type="region of interest" description="Disordered" evidence="1">
    <location>
        <begin position="1"/>
        <end position="66"/>
    </location>
</feature>
<reference evidence="4" key="1">
    <citation type="submission" date="2016-10" db="EMBL/GenBank/DDBJ databases">
        <authorList>
            <person name="Varghese N."/>
            <person name="Submissions S."/>
        </authorList>
    </citation>
    <scope>NUCLEOTIDE SEQUENCE [LARGE SCALE GENOMIC DNA]</scope>
    <source>
        <strain evidence="4">DSM 21368</strain>
    </source>
</reference>
<accession>A0A1H5N3H8</accession>
<evidence type="ECO:0000313" key="4">
    <source>
        <dbReference type="Proteomes" id="UP000199220"/>
    </source>
</evidence>
<feature type="region of interest" description="Disordered" evidence="1">
    <location>
        <begin position="405"/>
        <end position="426"/>
    </location>
</feature>
<feature type="compositionally biased region" description="Low complexity" evidence="1">
    <location>
        <begin position="239"/>
        <end position="278"/>
    </location>
</feature>
<evidence type="ECO:0000313" key="3">
    <source>
        <dbReference type="EMBL" id="SEE96066.1"/>
    </source>
</evidence>
<keyword evidence="2" id="KW-0472">Membrane</keyword>
<feature type="compositionally biased region" description="Polar residues" evidence="1">
    <location>
        <begin position="87"/>
        <end position="109"/>
    </location>
</feature>
<feature type="compositionally biased region" description="Low complexity" evidence="1">
    <location>
        <begin position="1"/>
        <end position="16"/>
    </location>
</feature>
<evidence type="ECO:0000256" key="2">
    <source>
        <dbReference type="SAM" id="Phobius"/>
    </source>
</evidence>
<keyword evidence="2" id="KW-1133">Transmembrane helix</keyword>
<feature type="transmembrane region" description="Helical" evidence="2">
    <location>
        <begin position="322"/>
        <end position="343"/>
    </location>
</feature>
<name>A0A1H5N3H8_9MICO</name>
<evidence type="ECO:0000256" key="1">
    <source>
        <dbReference type="SAM" id="MobiDB-lite"/>
    </source>
</evidence>
<dbReference type="EMBL" id="FNTX01000002">
    <property type="protein sequence ID" value="SEE96066.1"/>
    <property type="molecule type" value="Genomic_DNA"/>
</dbReference>
<dbReference type="STRING" id="648782.SAMN04488554_3898"/>
<dbReference type="InterPro" id="IPR007060">
    <property type="entry name" value="FtsL/DivIC"/>
</dbReference>
<feature type="region of interest" description="Disordered" evidence="1">
    <location>
        <begin position="149"/>
        <end position="313"/>
    </location>
</feature>
<dbReference type="AlphaFoldDB" id="A0A1H5N3H8"/>
<proteinExistence type="predicted"/>
<keyword evidence="3" id="KW-0131">Cell cycle</keyword>
<keyword evidence="2" id="KW-0812">Transmembrane</keyword>
<keyword evidence="3" id="KW-0132">Cell division</keyword>
<dbReference type="GO" id="GO:0051301">
    <property type="term" value="P:cell division"/>
    <property type="evidence" value="ECO:0007669"/>
    <property type="project" value="UniProtKB-KW"/>
</dbReference>
<feature type="compositionally biased region" description="Low complexity" evidence="1">
    <location>
        <begin position="293"/>
        <end position="304"/>
    </location>
</feature>
<keyword evidence="4" id="KW-1185">Reference proteome</keyword>
<feature type="region of interest" description="Disordered" evidence="1">
    <location>
        <begin position="87"/>
        <end position="136"/>
    </location>
</feature>
<organism evidence="3 4">
    <name type="scientific">Ruania alba</name>
    <dbReference type="NCBI Taxonomy" id="648782"/>
    <lineage>
        <taxon>Bacteria</taxon>
        <taxon>Bacillati</taxon>
        <taxon>Actinomycetota</taxon>
        <taxon>Actinomycetes</taxon>
        <taxon>Micrococcales</taxon>
        <taxon>Ruaniaceae</taxon>
        <taxon>Ruania</taxon>
    </lineage>
</organism>
<feature type="compositionally biased region" description="Basic and acidic residues" evidence="1">
    <location>
        <begin position="185"/>
        <end position="211"/>
    </location>
</feature>
<dbReference type="Pfam" id="PF04977">
    <property type="entry name" value="DivIC"/>
    <property type="match status" value="1"/>
</dbReference>
<sequence>MRAPSPGGRAPAPERALTSRSARTITDGGYLTGCPPSVRPEPPRPARCRSSSVSPGMSDGGWHLPKPGRHSLLVSLGVSTADGTYQRGWQSSVRPEPSPTTARCHSSSVPPGISDGGWHLPKPGCHSSSVSGRGTDSEWHLASVMGSATQRLAPGVPGESAQRGRPWGRGCPTTSLTAHPCARVVDPEQGSHGHEDRPGEGPHRRWQDRRQQGSGRQHGHWSGRGWSVHPTQVHGGAAGKAAAGKTVPRTTSGRAPGRAATRSGASRSAPRSASSRPAPKSVRPQSKPQPKPSATRRSATARRGGATREEATEPRQITVRGLVLFVVILMAFIVLAPTLRAYVTQQEEQRDLAAQIVAARDRNAELQAQIDQWEDPVYVQARARDRLGFVMPGETPYRVVDPETVTGEEPASAADDQGPVSVPPTGPWYLTVWDSVQVAGEIED</sequence>